<dbReference type="EMBL" id="JACMSC010000012">
    <property type="protein sequence ID" value="KAG6496656.1"/>
    <property type="molecule type" value="Genomic_DNA"/>
</dbReference>
<evidence type="ECO:0000313" key="2">
    <source>
        <dbReference type="EMBL" id="KAG6496656.1"/>
    </source>
</evidence>
<keyword evidence="3" id="KW-1185">Reference proteome</keyword>
<accession>A0A8J5FYN3</accession>
<sequence>MGSGGKLEGKVVMVTGASSGIGRELCLSLARAGCLVVAAARRADCLKTLCEEITASRQGNPTAAAAVVLDVSSEEAVVAAAVRRAWDAFGRIDGLVNNAGIRGGVHASVDWPKEEWDEVIRTNLTGTWLVSKHVCRLMRDAKVKGSVINVSSINGLLIGSRVPGATAYDASKTAVHALTQTMALDMGGYNIRVNAIAPGLFESEMTASLVSKPWLSGVAEKIVPLRTFGMNMTDPAITMLVQYLLQDSSDYITGNVFIIDGGTTLPGVPIFSSL</sequence>
<dbReference type="CDD" id="cd05233">
    <property type="entry name" value="SDR_c"/>
    <property type="match status" value="1"/>
</dbReference>
<evidence type="ECO:0000259" key="1">
    <source>
        <dbReference type="SMART" id="SM00822"/>
    </source>
</evidence>
<dbReference type="Proteomes" id="UP000734854">
    <property type="component" value="Unassembled WGS sequence"/>
</dbReference>
<dbReference type="InterPro" id="IPR002347">
    <property type="entry name" value="SDR_fam"/>
</dbReference>
<name>A0A8J5FYN3_ZINOF</name>
<dbReference type="AlphaFoldDB" id="A0A8J5FYN3"/>
<evidence type="ECO:0000313" key="3">
    <source>
        <dbReference type="Proteomes" id="UP000734854"/>
    </source>
</evidence>
<dbReference type="FunFam" id="3.40.50.720:FF:000084">
    <property type="entry name" value="Short-chain dehydrogenase reductase"/>
    <property type="match status" value="1"/>
</dbReference>
<comment type="caution">
    <text evidence="2">The sequence shown here is derived from an EMBL/GenBank/DDBJ whole genome shotgun (WGS) entry which is preliminary data.</text>
</comment>
<dbReference type="PANTHER" id="PTHR44375:SF2">
    <property type="entry name" value="BETA-KETOACYL-ACP REDUCTASE-LIKE PROTEIN-RELATED"/>
    <property type="match status" value="1"/>
</dbReference>
<dbReference type="SMART" id="SM00822">
    <property type="entry name" value="PKS_KR"/>
    <property type="match status" value="1"/>
</dbReference>
<proteinExistence type="predicted"/>
<feature type="domain" description="Ketoreductase" evidence="1">
    <location>
        <begin position="10"/>
        <end position="199"/>
    </location>
</feature>
<dbReference type="OrthoDB" id="47007at2759"/>
<gene>
    <name evidence="2" type="ORF">ZIOFF_044526</name>
</gene>
<reference evidence="2 3" key="1">
    <citation type="submission" date="2020-08" db="EMBL/GenBank/DDBJ databases">
        <title>Plant Genome Project.</title>
        <authorList>
            <person name="Zhang R.-G."/>
        </authorList>
    </citation>
    <scope>NUCLEOTIDE SEQUENCE [LARGE SCALE GENOMIC DNA]</scope>
    <source>
        <tissue evidence="2">Rhizome</tissue>
    </source>
</reference>
<dbReference type="InterPro" id="IPR057326">
    <property type="entry name" value="KR_dom"/>
</dbReference>
<dbReference type="Pfam" id="PF00106">
    <property type="entry name" value="adh_short"/>
    <property type="match status" value="1"/>
</dbReference>
<dbReference type="PANTHER" id="PTHR44375">
    <property type="entry name" value="BETA-KETOACYL-ACP REDUCTASE-LIKE PROTEIN-RELATED"/>
    <property type="match status" value="1"/>
</dbReference>
<organism evidence="2 3">
    <name type="scientific">Zingiber officinale</name>
    <name type="common">Ginger</name>
    <name type="synonym">Amomum zingiber</name>
    <dbReference type="NCBI Taxonomy" id="94328"/>
    <lineage>
        <taxon>Eukaryota</taxon>
        <taxon>Viridiplantae</taxon>
        <taxon>Streptophyta</taxon>
        <taxon>Embryophyta</taxon>
        <taxon>Tracheophyta</taxon>
        <taxon>Spermatophyta</taxon>
        <taxon>Magnoliopsida</taxon>
        <taxon>Liliopsida</taxon>
        <taxon>Zingiberales</taxon>
        <taxon>Zingiberaceae</taxon>
        <taxon>Zingiber</taxon>
    </lineage>
</organism>
<protein>
    <recommendedName>
        <fullName evidence="1">Ketoreductase domain-containing protein</fullName>
    </recommendedName>
</protein>